<dbReference type="InterPro" id="IPR020904">
    <property type="entry name" value="Sc_DH/Rdtase_CS"/>
</dbReference>
<gene>
    <name evidence="4" type="ORF">TEK04_14305</name>
</gene>
<dbReference type="EMBL" id="JBAPLU010000014">
    <property type="protein sequence ID" value="MEI4272897.1"/>
    <property type="molecule type" value="Genomic_DNA"/>
</dbReference>
<dbReference type="PANTHER" id="PTHR24321:SF8">
    <property type="entry name" value="ESTRADIOL 17-BETA-DEHYDROGENASE 8-RELATED"/>
    <property type="match status" value="1"/>
</dbReference>
<comment type="similarity">
    <text evidence="1">Belongs to the short-chain dehydrogenases/reductases (SDR) family.</text>
</comment>
<dbReference type="InterPro" id="IPR023985">
    <property type="entry name" value="SDR_subfam_1"/>
</dbReference>
<dbReference type="Gene3D" id="3.40.50.720">
    <property type="entry name" value="NAD(P)-binding Rossmann-like Domain"/>
    <property type="match status" value="1"/>
</dbReference>
<evidence type="ECO:0000313" key="4">
    <source>
        <dbReference type="EMBL" id="MEI4272897.1"/>
    </source>
</evidence>
<reference evidence="4 5" key="1">
    <citation type="submission" date="2024-03" db="EMBL/GenBank/DDBJ databases">
        <title>Draft genome sequence of Klenkia sp. LSe6-5.</title>
        <authorList>
            <person name="Duangmal K."/>
            <person name="Chantavorakit T."/>
        </authorList>
    </citation>
    <scope>NUCLEOTIDE SEQUENCE [LARGE SCALE GENOMIC DNA]</scope>
    <source>
        <strain evidence="4 5">LSe6-5</strain>
    </source>
</reference>
<dbReference type="PRINTS" id="PR00080">
    <property type="entry name" value="SDRFAMILY"/>
</dbReference>
<evidence type="ECO:0000313" key="5">
    <source>
        <dbReference type="Proteomes" id="UP001361570"/>
    </source>
</evidence>
<comment type="caution">
    <text evidence="4">The sequence shown here is derived from an EMBL/GenBank/DDBJ whole genome shotgun (WGS) entry which is preliminary data.</text>
</comment>
<dbReference type="PRINTS" id="PR00081">
    <property type="entry name" value="GDHRDH"/>
</dbReference>
<dbReference type="CDD" id="cd05233">
    <property type="entry name" value="SDR_c"/>
    <property type="match status" value="1"/>
</dbReference>
<evidence type="ECO:0000256" key="1">
    <source>
        <dbReference type="ARBA" id="ARBA00006484"/>
    </source>
</evidence>
<evidence type="ECO:0000256" key="3">
    <source>
        <dbReference type="ARBA" id="ARBA00023027"/>
    </source>
</evidence>
<keyword evidence="3" id="KW-0520">NAD</keyword>
<keyword evidence="2" id="KW-0560">Oxidoreductase</keyword>
<dbReference type="RefSeq" id="WP_336405020.1">
    <property type="nucleotide sequence ID" value="NZ_JBAPLU010000014.1"/>
</dbReference>
<dbReference type="InterPro" id="IPR002347">
    <property type="entry name" value="SDR_fam"/>
</dbReference>
<dbReference type="NCBIfam" id="TIGR03971">
    <property type="entry name" value="SDR_subfam_1"/>
    <property type="match status" value="1"/>
</dbReference>
<proteinExistence type="inferred from homology"/>
<dbReference type="Proteomes" id="UP001361570">
    <property type="component" value="Unassembled WGS sequence"/>
</dbReference>
<dbReference type="PANTHER" id="PTHR24321">
    <property type="entry name" value="DEHYDROGENASES, SHORT CHAIN"/>
    <property type="match status" value="1"/>
</dbReference>
<dbReference type="InterPro" id="IPR036291">
    <property type="entry name" value="NAD(P)-bd_dom_sf"/>
</dbReference>
<dbReference type="PROSITE" id="PS00061">
    <property type="entry name" value="ADH_SHORT"/>
    <property type="match status" value="1"/>
</dbReference>
<dbReference type="Pfam" id="PF13561">
    <property type="entry name" value="adh_short_C2"/>
    <property type="match status" value="1"/>
</dbReference>
<sequence length="284" mass="30339">MSEPVFNPERFAGKVAFISGAARGQGRQFAVDLAKEGADIIGFDICQDIPGASVPMATRAELEETQALVEACDRRMVIGEADARDYAAVEAVLAEGIAQFGRLDVVVANAGICAGAAPFWEISLEDWKSTVDVDLTGVWHTVRAATPHILDGGRGGAIVMVASAGATKGFQNITHYVAAKTALVGMLKPMAAELGPHSVRINALSPTNVNTAIYMSETNKKLFLPNNPAPTDEEYEMASRPQHVLPVGWMETRDTSSALRWLVSDDARYVTGLELRVDAGVVLK</sequence>
<name>A0ABU8DXZ7_9ACTN</name>
<organism evidence="4 5">
    <name type="scientific">Klenkia sesuvii</name>
    <dbReference type="NCBI Taxonomy" id="3103137"/>
    <lineage>
        <taxon>Bacteria</taxon>
        <taxon>Bacillati</taxon>
        <taxon>Actinomycetota</taxon>
        <taxon>Actinomycetes</taxon>
        <taxon>Geodermatophilales</taxon>
        <taxon>Geodermatophilaceae</taxon>
        <taxon>Klenkia</taxon>
    </lineage>
</organism>
<dbReference type="SUPFAM" id="SSF51735">
    <property type="entry name" value="NAD(P)-binding Rossmann-fold domains"/>
    <property type="match status" value="1"/>
</dbReference>
<accession>A0ABU8DXZ7</accession>
<protein>
    <submittedName>
        <fullName evidence="4">Mycofactocin-coupled SDR family oxidoreductase</fullName>
    </submittedName>
</protein>
<evidence type="ECO:0000256" key="2">
    <source>
        <dbReference type="ARBA" id="ARBA00023002"/>
    </source>
</evidence>
<keyword evidence="5" id="KW-1185">Reference proteome</keyword>